<name>A0ABP9Y601_9FUNG</name>
<organism evidence="2 3">
    <name type="scientific">Helicostylum pulchrum</name>
    <dbReference type="NCBI Taxonomy" id="562976"/>
    <lineage>
        <taxon>Eukaryota</taxon>
        <taxon>Fungi</taxon>
        <taxon>Fungi incertae sedis</taxon>
        <taxon>Mucoromycota</taxon>
        <taxon>Mucoromycotina</taxon>
        <taxon>Mucoromycetes</taxon>
        <taxon>Mucorales</taxon>
        <taxon>Mucorineae</taxon>
        <taxon>Mucoraceae</taxon>
        <taxon>Helicostylum</taxon>
    </lineage>
</organism>
<keyword evidence="3" id="KW-1185">Reference proteome</keyword>
<evidence type="ECO:0000256" key="1">
    <source>
        <dbReference type="SAM" id="Phobius"/>
    </source>
</evidence>
<feature type="transmembrane region" description="Helical" evidence="1">
    <location>
        <begin position="49"/>
        <end position="70"/>
    </location>
</feature>
<accession>A0ABP9Y601</accession>
<dbReference type="PANTHER" id="PTHR28008:SF1">
    <property type="entry name" value="DOMAIN PROTEIN, PUTATIVE (AFU_ORTHOLOGUE AFUA_3G10980)-RELATED"/>
    <property type="match status" value="1"/>
</dbReference>
<evidence type="ECO:0008006" key="4">
    <source>
        <dbReference type="Google" id="ProtNLM"/>
    </source>
</evidence>
<keyword evidence="1" id="KW-1133">Transmembrane helix</keyword>
<keyword evidence="1" id="KW-0812">Transmembrane</keyword>
<reference evidence="2 3" key="1">
    <citation type="submission" date="2024-04" db="EMBL/GenBank/DDBJ databases">
        <title>genome sequences of Mucor flavus KT1a and Helicostylum pulchrum KT1b strains isolation_sourced from the surface of a dry-aged beef.</title>
        <authorList>
            <person name="Toyotome T."/>
            <person name="Hosono M."/>
            <person name="Torimaru M."/>
            <person name="Fukuda K."/>
            <person name="Mikami N."/>
        </authorList>
    </citation>
    <scope>NUCLEOTIDE SEQUENCE [LARGE SCALE GENOMIC DNA]</scope>
    <source>
        <strain evidence="2 3">KT1b</strain>
    </source>
</reference>
<dbReference type="Proteomes" id="UP001476247">
    <property type="component" value="Unassembled WGS sequence"/>
</dbReference>
<dbReference type="PANTHER" id="PTHR28008">
    <property type="entry name" value="DOMAIN PROTEIN, PUTATIVE (AFU_ORTHOLOGUE AFUA_3G10980)-RELATED"/>
    <property type="match status" value="1"/>
</dbReference>
<proteinExistence type="predicted"/>
<gene>
    <name evidence="2" type="ORF">HPULCUR_007875</name>
</gene>
<sequence length="100" mass="11507">MMGVLGFAPIKLDQQVNDKLLHFGIFFVLACFLYFLWNLNYRSFDVQDIIANLTGGITGIIVSSLIDYCIDIKRENKRRFGGKREAEYQSALMEEESFSL</sequence>
<dbReference type="EMBL" id="BAABUJ010000023">
    <property type="protein sequence ID" value="GAA5802410.1"/>
    <property type="molecule type" value="Genomic_DNA"/>
</dbReference>
<evidence type="ECO:0000313" key="2">
    <source>
        <dbReference type="EMBL" id="GAA5802410.1"/>
    </source>
</evidence>
<evidence type="ECO:0000313" key="3">
    <source>
        <dbReference type="Proteomes" id="UP001476247"/>
    </source>
</evidence>
<feature type="transmembrane region" description="Helical" evidence="1">
    <location>
        <begin position="20"/>
        <end position="37"/>
    </location>
</feature>
<comment type="caution">
    <text evidence="2">The sequence shown here is derived from an EMBL/GenBank/DDBJ whole genome shotgun (WGS) entry which is preliminary data.</text>
</comment>
<protein>
    <recommendedName>
        <fullName evidence="4">VanZ-like domain-containing protein</fullName>
    </recommendedName>
</protein>
<keyword evidence="1" id="KW-0472">Membrane</keyword>